<dbReference type="Proteomes" id="UP001234989">
    <property type="component" value="Chromosome 6"/>
</dbReference>
<reference evidence="2" key="1">
    <citation type="submission" date="2023-08" db="EMBL/GenBank/DDBJ databases">
        <title>A de novo genome assembly of Solanum verrucosum Schlechtendal, a Mexican diploid species geographically isolated from the other diploid A-genome species in potato relatives.</title>
        <authorList>
            <person name="Hosaka K."/>
        </authorList>
    </citation>
    <scope>NUCLEOTIDE SEQUENCE</scope>
    <source>
        <tissue evidence="2">Young leaves</tissue>
    </source>
</reference>
<evidence type="ECO:0000313" key="2">
    <source>
        <dbReference type="EMBL" id="WMV33683.1"/>
    </source>
</evidence>
<dbReference type="PANTHER" id="PTHR38370">
    <property type="entry name" value="BETA-1,4-XYLOSIDASE"/>
    <property type="match status" value="1"/>
</dbReference>
<protein>
    <submittedName>
        <fullName evidence="2">Uncharacterized protein</fullName>
    </submittedName>
</protein>
<dbReference type="PANTHER" id="PTHR38370:SF1">
    <property type="entry name" value="BETA-1,4-XYLOSIDASE"/>
    <property type="match status" value="1"/>
</dbReference>
<gene>
    <name evidence="2" type="ORF">MTR67_027068</name>
</gene>
<evidence type="ECO:0000313" key="3">
    <source>
        <dbReference type="Proteomes" id="UP001234989"/>
    </source>
</evidence>
<sequence>MKKQKPHHNSFHCLSGTSNRSYHMLIRADSIEGSSHCKTQSEFQPLVTVDFLDLPQPRSFNNRSSSLFYQNASKLTATNNSQGTIAVDNLRHRIFLMQQITLRKLLLLTICTLCVQLLGDLQV</sequence>
<feature type="transmembrane region" description="Helical" evidence="1">
    <location>
        <begin position="101"/>
        <end position="119"/>
    </location>
</feature>
<dbReference type="EMBL" id="CP133617">
    <property type="protein sequence ID" value="WMV33683.1"/>
    <property type="molecule type" value="Genomic_DNA"/>
</dbReference>
<keyword evidence="1" id="KW-0812">Transmembrane</keyword>
<keyword evidence="3" id="KW-1185">Reference proteome</keyword>
<keyword evidence="1" id="KW-1133">Transmembrane helix</keyword>
<accession>A0AAF0U003</accession>
<dbReference type="AlphaFoldDB" id="A0AAF0U003"/>
<proteinExistence type="predicted"/>
<organism evidence="2 3">
    <name type="scientific">Solanum verrucosum</name>
    <dbReference type="NCBI Taxonomy" id="315347"/>
    <lineage>
        <taxon>Eukaryota</taxon>
        <taxon>Viridiplantae</taxon>
        <taxon>Streptophyta</taxon>
        <taxon>Embryophyta</taxon>
        <taxon>Tracheophyta</taxon>
        <taxon>Spermatophyta</taxon>
        <taxon>Magnoliopsida</taxon>
        <taxon>eudicotyledons</taxon>
        <taxon>Gunneridae</taxon>
        <taxon>Pentapetalae</taxon>
        <taxon>asterids</taxon>
        <taxon>lamiids</taxon>
        <taxon>Solanales</taxon>
        <taxon>Solanaceae</taxon>
        <taxon>Solanoideae</taxon>
        <taxon>Solaneae</taxon>
        <taxon>Solanum</taxon>
    </lineage>
</organism>
<evidence type="ECO:0000256" key="1">
    <source>
        <dbReference type="SAM" id="Phobius"/>
    </source>
</evidence>
<keyword evidence="1" id="KW-0472">Membrane</keyword>
<name>A0AAF0U003_SOLVR</name>